<dbReference type="InterPro" id="IPR050109">
    <property type="entry name" value="HTH-type_TetR-like_transc_reg"/>
</dbReference>
<dbReference type="EMBL" id="BOOA01000092">
    <property type="protein sequence ID" value="GIH28718.1"/>
    <property type="molecule type" value="Genomic_DNA"/>
</dbReference>
<dbReference type="PANTHER" id="PTHR30055:SF234">
    <property type="entry name" value="HTH-TYPE TRANSCRIPTIONAL REGULATOR BETI"/>
    <property type="match status" value="1"/>
</dbReference>
<dbReference type="RefSeq" id="WP_204045335.1">
    <property type="nucleotide sequence ID" value="NZ_BOOA01000092.1"/>
</dbReference>
<keyword evidence="1" id="KW-0805">Transcription regulation</keyword>
<comment type="caution">
    <text evidence="7">The sequence shown here is derived from an EMBL/GenBank/DDBJ whole genome shotgun (WGS) entry which is preliminary data.</text>
</comment>
<dbReference type="InterPro" id="IPR009057">
    <property type="entry name" value="Homeodomain-like_sf"/>
</dbReference>
<gene>
    <name evidence="7" type="ORF">Aph01nite_70280</name>
</gene>
<evidence type="ECO:0000313" key="8">
    <source>
        <dbReference type="Proteomes" id="UP000640052"/>
    </source>
</evidence>
<feature type="domain" description="HTH tetR-type" evidence="6">
    <location>
        <begin position="29"/>
        <end position="88"/>
    </location>
</feature>
<keyword evidence="2 4" id="KW-0238">DNA-binding</keyword>
<dbReference type="PROSITE" id="PS50977">
    <property type="entry name" value="HTH_TETR_2"/>
    <property type="match status" value="1"/>
</dbReference>
<evidence type="ECO:0000259" key="6">
    <source>
        <dbReference type="PROSITE" id="PS50977"/>
    </source>
</evidence>
<dbReference type="Pfam" id="PF21597">
    <property type="entry name" value="TetR_C_43"/>
    <property type="match status" value="1"/>
</dbReference>
<sequence>MEHSDGGHLDQARVGSPGSVAVPRRRDARRNRELLIGLAQDAFAEHGVDASLEQIARKAGLAIGTLYRHFPTRIDLLLAAFEPKLSEFMAVAEAALHMDDPWEGFCAFLEALCATQAGDRGFNDFISMRFPHSRATEAMHDRLCELATKVIERGQTVGVVRPDITDADIISLVWANSRIIDATRGAAPNAWRRNLHIMIDGFRAARHPLPEPPLTEAQLYQAMVNLTTVNLT</sequence>
<dbReference type="PANTHER" id="PTHR30055">
    <property type="entry name" value="HTH-TYPE TRANSCRIPTIONAL REGULATOR RUTR"/>
    <property type="match status" value="1"/>
</dbReference>
<dbReference type="GO" id="GO:0003700">
    <property type="term" value="F:DNA-binding transcription factor activity"/>
    <property type="evidence" value="ECO:0007669"/>
    <property type="project" value="TreeGrafter"/>
</dbReference>
<dbReference type="Proteomes" id="UP000640052">
    <property type="component" value="Unassembled WGS sequence"/>
</dbReference>
<name>A0A919QH61_9ACTN</name>
<proteinExistence type="predicted"/>
<feature type="region of interest" description="Disordered" evidence="5">
    <location>
        <begin position="1"/>
        <end position="23"/>
    </location>
</feature>
<dbReference type="SUPFAM" id="SSF48498">
    <property type="entry name" value="Tetracyclin repressor-like, C-terminal domain"/>
    <property type="match status" value="1"/>
</dbReference>
<evidence type="ECO:0000256" key="2">
    <source>
        <dbReference type="ARBA" id="ARBA00023125"/>
    </source>
</evidence>
<organism evidence="7 8">
    <name type="scientific">Acrocarpospora phusangensis</name>
    <dbReference type="NCBI Taxonomy" id="1070424"/>
    <lineage>
        <taxon>Bacteria</taxon>
        <taxon>Bacillati</taxon>
        <taxon>Actinomycetota</taxon>
        <taxon>Actinomycetes</taxon>
        <taxon>Streptosporangiales</taxon>
        <taxon>Streptosporangiaceae</taxon>
        <taxon>Acrocarpospora</taxon>
    </lineage>
</organism>
<evidence type="ECO:0000256" key="3">
    <source>
        <dbReference type="ARBA" id="ARBA00023163"/>
    </source>
</evidence>
<dbReference type="SUPFAM" id="SSF46689">
    <property type="entry name" value="Homeodomain-like"/>
    <property type="match status" value="1"/>
</dbReference>
<evidence type="ECO:0000313" key="7">
    <source>
        <dbReference type="EMBL" id="GIH28718.1"/>
    </source>
</evidence>
<dbReference type="AlphaFoldDB" id="A0A919QH61"/>
<evidence type="ECO:0000256" key="5">
    <source>
        <dbReference type="SAM" id="MobiDB-lite"/>
    </source>
</evidence>
<feature type="DNA-binding region" description="H-T-H motif" evidence="4">
    <location>
        <begin position="51"/>
        <end position="70"/>
    </location>
</feature>
<dbReference type="InterPro" id="IPR049445">
    <property type="entry name" value="TetR_SbtR-like_C"/>
</dbReference>
<reference evidence="7" key="1">
    <citation type="submission" date="2021-01" db="EMBL/GenBank/DDBJ databases">
        <title>Whole genome shotgun sequence of Acrocarpospora phusangensis NBRC 108782.</title>
        <authorList>
            <person name="Komaki H."/>
            <person name="Tamura T."/>
        </authorList>
    </citation>
    <scope>NUCLEOTIDE SEQUENCE</scope>
    <source>
        <strain evidence="7">NBRC 108782</strain>
    </source>
</reference>
<dbReference type="InterPro" id="IPR036271">
    <property type="entry name" value="Tet_transcr_reg_TetR-rel_C_sf"/>
</dbReference>
<dbReference type="InterPro" id="IPR001647">
    <property type="entry name" value="HTH_TetR"/>
</dbReference>
<feature type="compositionally biased region" description="Basic and acidic residues" evidence="5">
    <location>
        <begin position="1"/>
        <end position="11"/>
    </location>
</feature>
<keyword evidence="3" id="KW-0804">Transcription</keyword>
<evidence type="ECO:0000256" key="4">
    <source>
        <dbReference type="PROSITE-ProRule" id="PRU00335"/>
    </source>
</evidence>
<dbReference type="PRINTS" id="PR00455">
    <property type="entry name" value="HTHTETR"/>
</dbReference>
<dbReference type="Gene3D" id="1.10.357.10">
    <property type="entry name" value="Tetracycline Repressor, domain 2"/>
    <property type="match status" value="1"/>
</dbReference>
<dbReference type="GO" id="GO:0000976">
    <property type="term" value="F:transcription cis-regulatory region binding"/>
    <property type="evidence" value="ECO:0007669"/>
    <property type="project" value="TreeGrafter"/>
</dbReference>
<accession>A0A919QH61</accession>
<keyword evidence="8" id="KW-1185">Reference proteome</keyword>
<protein>
    <submittedName>
        <fullName evidence="7">TetR family transcriptional regulator</fullName>
    </submittedName>
</protein>
<dbReference type="Pfam" id="PF00440">
    <property type="entry name" value="TetR_N"/>
    <property type="match status" value="1"/>
</dbReference>
<evidence type="ECO:0000256" key="1">
    <source>
        <dbReference type="ARBA" id="ARBA00023015"/>
    </source>
</evidence>